<dbReference type="Gene3D" id="3.90.550.50">
    <property type="match status" value="1"/>
</dbReference>
<evidence type="ECO:0000256" key="5">
    <source>
        <dbReference type="ARBA" id="ARBA00022968"/>
    </source>
</evidence>
<keyword evidence="4" id="KW-0812">Transmembrane</keyword>
<dbReference type="GO" id="GO:0016020">
    <property type="term" value="C:membrane"/>
    <property type="evidence" value="ECO:0007669"/>
    <property type="project" value="UniProtKB-SubCell"/>
</dbReference>
<evidence type="ECO:0000256" key="7">
    <source>
        <dbReference type="ARBA" id="ARBA00023136"/>
    </source>
</evidence>
<comment type="subcellular location">
    <subcellularLocation>
        <location evidence="1">Membrane</location>
        <topology evidence="1">Single-pass type II membrane protein</topology>
    </subcellularLocation>
</comment>
<keyword evidence="7" id="KW-0472">Membrane</keyword>
<dbReference type="InterPro" id="IPR003378">
    <property type="entry name" value="Fringe-like_glycosylTrfase"/>
</dbReference>
<keyword evidence="10" id="KW-1185">Reference proteome</keyword>
<comment type="caution">
    <text evidence="9">The sequence shown here is derived from an EMBL/GenBank/DDBJ whole genome shotgun (WGS) entry which is preliminary data.</text>
</comment>
<evidence type="ECO:0000256" key="4">
    <source>
        <dbReference type="ARBA" id="ARBA00022692"/>
    </source>
</evidence>
<evidence type="ECO:0000313" key="9">
    <source>
        <dbReference type="EMBL" id="KAJ1354402.1"/>
    </source>
</evidence>
<evidence type="ECO:0000256" key="1">
    <source>
        <dbReference type="ARBA" id="ARBA00004606"/>
    </source>
</evidence>
<evidence type="ECO:0000256" key="6">
    <source>
        <dbReference type="ARBA" id="ARBA00022989"/>
    </source>
</evidence>
<dbReference type="AlphaFoldDB" id="A0AAD5QKY6"/>
<sequence length="188" mass="20388">MPRFSEAPFAIDAKHELALLVYKLSGVVLSSHPDYFCLSERKGCAISYKGSQCVFESAVSPEDMFVAVKTFSGNHDMRLPVIKSTWGSSLPHIVYFSDKASDNIPTVDSGVPNTERGMNLSLLKILNPLMVTLLRAYHATSASALKDLVSRGNAWELLDTGLGFMSLFDSLVNGSCYGRVSAQISASS</sequence>
<feature type="domain" description="Fringe-like glycosyltransferase" evidence="8">
    <location>
        <begin position="59"/>
        <end position="126"/>
    </location>
</feature>
<keyword evidence="3" id="KW-0808">Transferase</keyword>
<organism evidence="9 10">
    <name type="scientific">Parelaphostrongylus tenuis</name>
    <name type="common">Meningeal worm</name>
    <dbReference type="NCBI Taxonomy" id="148309"/>
    <lineage>
        <taxon>Eukaryota</taxon>
        <taxon>Metazoa</taxon>
        <taxon>Ecdysozoa</taxon>
        <taxon>Nematoda</taxon>
        <taxon>Chromadorea</taxon>
        <taxon>Rhabditida</taxon>
        <taxon>Rhabditina</taxon>
        <taxon>Rhabditomorpha</taxon>
        <taxon>Strongyloidea</taxon>
        <taxon>Metastrongylidae</taxon>
        <taxon>Parelaphostrongylus</taxon>
    </lineage>
</organism>
<dbReference type="Proteomes" id="UP001196413">
    <property type="component" value="Unassembled WGS sequence"/>
</dbReference>
<accession>A0AAD5QKY6</accession>
<name>A0AAD5QKY6_PARTN</name>
<proteinExistence type="predicted"/>
<protein>
    <recommendedName>
        <fullName evidence="8">Fringe-like glycosyltransferase domain-containing protein</fullName>
    </recommendedName>
</protein>
<keyword evidence="5" id="KW-0735">Signal-anchor</keyword>
<evidence type="ECO:0000256" key="3">
    <source>
        <dbReference type="ARBA" id="ARBA00022679"/>
    </source>
</evidence>
<dbReference type="GO" id="GO:0016757">
    <property type="term" value="F:glycosyltransferase activity"/>
    <property type="evidence" value="ECO:0007669"/>
    <property type="project" value="UniProtKB-KW"/>
</dbReference>
<evidence type="ECO:0000313" key="10">
    <source>
        <dbReference type="Proteomes" id="UP001196413"/>
    </source>
</evidence>
<reference evidence="9" key="1">
    <citation type="submission" date="2021-06" db="EMBL/GenBank/DDBJ databases">
        <title>Parelaphostrongylus tenuis whole genome reference sequence.</title>
        <authorList>
            <person name="Garwood T.J."/>
            <person name="Larsen P.A."/>
            <person name="Fountain-Jones N.M."/>
            <person name="Garbe J.R."/>
            <person name="Macchietto M.G."/>
            <person name="Kania S.A."/>
            <person name="Gerhold R.W."/>
            <person name="Richards J.E."/>
            <person name="Wolf T.M."/>
        </authorList>
    </citation>
    <scope>NUCLEOTIDE SEQUENCE</scope>
    <source>
        <strain evidence="9">MNPRO001-30</strain>
        <tissue evidence="9">Meninges</tissue>
    </source>
</reference>
<gene>
    <name evidence="9" type="ORF">KIN20_011332</name>
</gene>
<dbReference type="EMBL" id="JAHQIW010002073">
    <property type="protein sequence ID" value="KAJ1354402.1"/>
    <property type="molecule type" value="Genomic_DNA"/>
</dbReference>
<dbReference type="Pfam" id="PF02434">
    <property type="entry name" value="Fringe"/>
    <property type="match status" value="1"/>
</dbReference>
<evidence type="ECO:0000256" key="2">
    <source>
        <dbReference type="ARBA" id="ARBA00022676"/>
    </source>
</evidence>
<evidence type="ECO:0000259" key="8">
    <source>
        <dbReference type="Pfam" id="PF02434"/>
    </source>
</evidence>
<keyword evidence="6" id="KW-1133">Transmembrane helix</keyword>
<keyword evidence="2" id="KW-0328">Glycosyltransferase</keyword>